<gene>
    <name evidence="1" type="ORF">Clacol_001162</name>
</gene>
<organism evidence="1 2">
    <name type="scientific">Clathrus columnatus</name>
    <dbReference type="NCBI Taxonomy" id="1419009"/>
    <lineage>
        <taxon>Eukaryota</taxon>
        <taxon>Fungi</taxon>
        <taxon>Dikarya</taxon>
        <taxon>Basidiomycota</taxon>
        <taxon>Agaricomycotina</taxon>
        <taxon>Agaricomycetes</taxon>
        <taxon>Phallomycetidae</taxon>
        <taxon>Phallales</taxon>
        <taxon>Clathraceae</taxon>
        <taxon>Clathrus</taxon>
    </lineage>
</organism>
<name>A0AAV5A1T0_9AGAM</name>
<evidence type="ECO:0000313" key="2">
    <source>
        <dbReference type="Proteomes" id="UP001050691"/>
    </source>
</evidence>
<accession>A0AAV5A1T0</accession>
<dbReference type="AlphaFoldDB" id="A0AAV5A1T0"/>
<reference evidence="1" key="1">
    <citation type="submission" date="2021-10" db="EMBL/GenBank/DDBJ databases">
        <title>De novo Genome Assembly of Clathrus columnatus (Basidiomycota, Fungi) Using Illumina and Nanopore Sequence Data.</title>
        <authorList>
            <person name="Ogiso-Tanaka E."/>
            <person name="Itagaki H."/>
            <person name="Hosoya T."/>
            <person name="Hosaka K."/>
        </authorList>
    </citation>
    <scope>NUCLEOTIDE SEQUENCE</scope>
    <source>
        <strain evidence="1">MO-923</strain>
    </source>
</reference>
<proteinExistence type="predicted"/>
<dbReference type="Proteomes" id="UP001050691">
    <property type="component" value="Unassembled WGS sequence"/>
</dbReference>
<evidence type="ECO:0000313" key="1">
    <source>
        <dbReference type="EMBL" id="GJJ06965.1"/>
    </source>
</evidence>
<sequence>MSDEILIGDYVSFQHGIFGTREGVVVGSRTEYPSGRQFIEVEVDPGVVQSAWFPTVRRIRRVQYGSLPAVKRTTTVERRVYW</sequence>
<dbReference type="EMBL" id="BPWL01000002">
    <property type="protein sequence ID" value="GJJ06965.1"/>
    <property type="molecule type" value="Genomic_DNA"/>
</dbReference>
<keyword evidence="2" id="KW-1185">Reference proteome</keyword>
<comment type="caution">
    <text evidence="1">The sequence shown here is derived from an EMBL/GenBank/DDBJ whole genome shotgun (WGS) entry which is preliminary data.</text>
</comment>
<protein>
    <submittedName>
        <fullName evidence="1">Uncharacterized protein</fullName>
    </submittedName>
</protein>